<dbReference type="FunFam" id="3.30.565.10:FF:000006">
    <property type="entry name" value="Sensor histidine kinase WalK"/>
    <property type="match status" value="1"/>
</dbReference>
<dbReference type="SUPFAM" id="SSF55874">
    <property type="entry name" value="ATPase domain of HSP90 chaperone/DNA topoisomerase II/histidine kinase"/>
    <property type="match status" value="1"/>
</dbReference>
<keyword evidence="3" id="KW-0597">Phosphoprotein</keyword>
<dbReference type="PANTHER" id="PTHR43047:SF72">
    <property type="entry name" value="OSMOSENSING HISTIDINE PROTEIN KINASE SLN1"/>
    <property type="match status" value="1"/>
</dbReference>
<dbReference type="InterPro" id="IPR003661">
    <property type="entry name" value="HisK_dim/P_dom"/>
</dbReference>
<dbReference type="PROSITE" id="PS50109">
    <property type="entry name" value="HIS_KIN"/>
    <property type="match status" value="1"/>
</dbReference>
<dbReference type="SMART" id="SM00388">
    <property type="entry name" value="HisKA"/>
    <property type="match status" value="1"/>
</dbReference>
<keyword evidence="4" id="KW-0808">Transferase</keyword>
<gene>
    <name evidence="10" type="ORF">UU72_C0020G0001</name>
</gene>
<dbReference type="PANTHER" id="PTHR43047">
    <property type="entry name" value="TWO-COMPONENT HISTIDINE PROTEIN KINASE"/>
    <property type="match status" value="1"/>
</dbReference>
<dbReference type="CDD" id="cd16922">
    <property type="entry name" value="HATPase_EvgS-ArcB-TorS-like"/>
    <property type="match status" value="1"/>
</dbReference>
<dbReference type="InterPro" id="IPR003594">
    <property type="entry name" value="HATPase_dom"/>
</dbReference>
<comment type="caution">
    <text evidence="10">The sequence shown here is derived from an EMBL/GenBank/DDBJ whole genome shotgun (WGS) entry which is preliminary data.</text>
</comment>
<dbReference type="InterPro" id="IPR000014">
    <property type="entry name" value="PAS"/>
</dbReference>
<dbReference type="EMBL" id="LCBS01000020">
    <property type="protein sequence ID" value="KKS16510.1"/>
    <property type="molecule type" value="Genomic_DNA"/>
</dbReference>
<feature type="domain" description="PAS" evidence="9">
    <location>
        <begin position="35"/>
        <end position="81"/>
    </location>
</feature>
<evidence type="ECO:0000259" key="9">
    <source>
        <dbReference type="PROSITE" id="PS50112"/>
    </source>
</evidence>
<reference evidence="10 11" key="1">
    <citation type="journal article" date="2015" name="Nature">
        <title>rRNA introns, odd ribosomes, and small enigmatic genomes across a large radiation of phyla.</title>
        <authorList>
            <person name="Brown C.T."/>
            <person name="Hug L.A."/>
            <person name="Thomas B.C."/>
            <person name="Sharon I."/>
            <person name="Castelle C.J."/>
            <person name="Singh A."/>
            <person name="Wilkins M.J."/>
            <person name="Williams K.H."/>
            <person name="Banfield J.F."/>
        </authorList>
    </citation>
    <scope>NUCLEOTIDE SEQUENCE [LARGE SCALE GENOMIC DNA]</scope>
</reference>
<organism evidence="10 11">
    <name type="scientific">candidate division WWE3 bacterium GW2011_GWB1_41_6</name>
    <dbReference type="NCBI Taxonomy" id="1619112"/>
    <lineage>
        <taxon>Bacteria</taxon>
        <taxon>Katanobacteria</taxon>
    </lineage>
</organism>
<dbReference type="InterPro" id="IPR036890">
    <property type="entry name" value="HATPase_C_sf"/>
</dbReference>
<dbReference type="SMART" id="SM00387">
    <property type="entry name" value="HATPase_c"/>
    <property type="match status" value="1"/>
</dbReference>
<dbReference type="GO" id="GO:0000155">
    <property type="term" value="F:phosphorelay sensor kinase activity"/>
    <property type="evidence" value="ECO:0007669"/>
    <property type="project" value="InterPro"/>
</dbReference>
<dbReference type="Pfam" id="PF02518">
    <property type="entry name" value="HATPase_c"/>
    <property type="match status" value="1"/>
</dbReference>
<accession>A0A0G0WUU1</accession>
<protein>
    <recommendedName>
        <fullName evidence="2">histidine kinase</fullName>
        <ecNumber evidence="2">2.7.13.3</ecNumber>
    </recommendedName>
</protein>
<proteinExistence type="predicted"/>
<dbReference type="PRINTS" id="PR00344">
    <property type="entry name" value="BCTRLSENSOR"/>
</dbReference>
<evidence type="ECO:0000256" key="3">
    <source>
        <dbReference type="ARBA" id="ARBA00022553"/>
    </source>
</evidence>
<dbReference type="PROSITE" id="PS50112">
    <property type="entry name" value="PAS"/>
    <property type="match status" value="1"/>
</dbReference>
<dbReference type="GO" id="GO:0009927">
    <property type="term" value="F:histidine phosphotransfer kinase activity"/>
    <property type="evidence" value="ECO:0007669"/>
    <property type="project" value="TreeGrafter"/>
</dbReference>
<evidence type="ECO:0000256" key="6">
    <source>
        <dbReference type="ARBA" id="ARBA00023012"/>
    </source>
</evidence>
<dbReference type="CDD" id="cd00082">
    <property type="entry name" value="HisKA"/>
    <property type="match status" value="1"/>
</dbReference>
<evidence type="ECO:0000313" key="11">
    <source>
        <dbReference type="Proteomes" id="UP000034163"/>
    </source>
</evidence>
<keyword evidence="7" id="KW-0472">Membrane</keyword>
<dbReference type="InterPro" id="IPR005467">
    <property type="entry name" value="His_kinase_dom"/>
</dbReference>
<evidence type="ECO:0000313" key="10">
    <source>
        <dbReference type="EMBL" id="KKS16510.1"/>
    </source>
</evidence>
<evidence type="ECO:0000259" key="8">
    <source>
        <dbReference type="PROSITE" id="PS50109"/>
    </source>
</evidence>
<keyword evidence="5 10" id="KW-0418">Kinase</keyword>
<dbReference type="Pfam" id="PF00512">
    <property type="entry name" value="HisKA"/>
    <property type="match status" value="1"/>
</dbReference>
<dbReference type="InterPro" id="IPR036097">
    <property type="entry name" value="HisK_dim/P_sf"/>
</dbReference>
<evidence type="ECO:0000256" key="7">
    <source>
        <dbReference type="ARBA" id="ARBA00023136"/>
    </source>
</evidence>
<dbReference type="Gene3D" id="3.30.565.10">
    <property type="entry name" value="Histidine kinase-like ATPase, C-terminal domain"/>
    <property type="match status" value="1"/>
</dbReference>
<evidence type="ECO:0000256" key="5">
    <source>
        <dbReference type="ARBA" id="ARBA00022777"/>
    </source>
</evidence>
<dbReference type="AlphaFoldDB" id="A0A0G0WUU1"/>
<keyword evidence="6" id="KW-0902">Two-component regulatory system</keyword>
<evidence type="ECO:0000256" key="4">
    <source>
        <dbReference type="ARBA" id="ARBA00022679"/>
    </source>
</evidence>
<feature type="non-terminal residue" evidence="10">
    <location>
        <position position="1"/>
    </location>
</feature>
<dbReference type="Gene3D" id="3.30.450.20">
    <property type="entry name" value="PAS domain"/>
    <property type="match status" value="1"/>
</dbReference>
<dbReference type="InterPro" id="IPR035965">
    <property type="entry name" value="PAS-like_dom_sf"/>
</dbReference>
<sequence length="397" mass="44655">YKCFKTAMDIDYIKTLQPEKIAEEVYKKNVELLEQRRRTEQLLYWVSELIFAVDDKYNITLFNHTAERLLKKNSSDVLGKNANEIIKLRTDKGQPITVEEYTFQGDPSKGSLEGAILTGVDQDFFVNVKTSVIQLQDSKECLITLVDVTKEKQLDKTKDDFISITSHELRTPLTIIKSYLWMLEQGRGGPMNEKQTGYLSKAIRGAERMLNLVNDTLNLARIEQGKIAFKMEQITLNDFFKEILEEFKIKTDEKGLYLKLNVGAGVPNIYADRNKLREIIINFLGNSIKFTQEGGISIAAEKVNHDTVKILVTDTGKGISREDIPRLFSKFGRLDNSYQTIAETGGTGLGLYITKSLVERMGGRIGVSSDGVGLGSTFWFTVTGVDSEATICTLIQG</sequence>
<dbReference type="Gene3D" id="1.10.287.130">
    <property type="match status" value="1"/>
</dbReference>
<dbReference type="FunFam" id="1.10.287.130:FF:000001">
    <property type="entry name" value="Two-component sensor histidine kinase"/>
    <property type="match status" value="1"/>
</dbReference>
<dbReference type="GO" id="GO:0005886">
    <property type="term" value="C:plasma membrane"/>
    <property type="evidence" value="ECO:0007669"/>
    <property type="project" value="TreeGrafter"/>
</dbReference>
<comment type="catalytic activity">
    <reaction evidence="1">
        <text>ATP + protein L-histidine = ADP + protein N-phospho-L-histidine.</text>
        <dbReference type="EC" id="2.7.13.3"/>
    </reaction>
</comment>
<dbReference type="Proteomes" id="UP000034163">
    <property type="component" value="Unassembled WGS sequence"/>
</dbReference>
<dbReference type="InterPro" id="IPR004358">
    <property type="entry name" value="Sig_transdc_His_kin-like_C"/>
</dbReference>
<dbReference type="SUPFAM" id="SSF55785">
    <property type="entry name" value="PYP-like sensor domain (PAS domain)"/>
    <property type="match status" value="1"/>
</dbReference>
<dbReference type="EC" id="2.7.13.3" evidence="2"/>
<evidence type="ECO:0000256" key="1">
    <source>
        <dbReference type="ARBA" id="ARBA00000085"/>
    </source>
</evidence>
<evidence type="ECO:0000256" key="2">
    <source>
        <dbReference type="ARBA" id="ARBA00012438"/>
    </source>
</evidence>
<name>A0A0G0WUU1_UNCKA</name>
<feature type="domain" description="Histidine kinase" evidence="8">
    <location>
        <begin position="164"/>
        <end position="386"/>
    </location>
</feature>
<dbReference type="SUPFAM" id="SSF47384">
    <property type="entry name" value="Homodimeric domain of signal transducing histidine kinase"/>
    <property type="match status" value="1"/>
</dbReference>